<evidence type="ECO:0000313" key="3">
    <source>
        <dbReference type="EMBL" id="KAK1366465.1"/>
    </source>
</evidence>
<evidence type="ECO:0000256" key="1">
    <source>
        <dbReference type="ARBA" id="ARBA00022801"/>
    </source>
</evidence>
<dbReference type="InterPro" id="IPR029058">
    <property type="entry name" value="AB_hydrolase_fold"/>
</dbReference>
<evidence type="ECO:0000259" key="2">
    <source>
        <dbReference type="Pfam" id="PF01764"/>
    </source>
</evidence>
<dbReference type="Proteomes" id="UP001237642">
    <property type="component" value="Unassembled WGS sequence"/>
</dbReference>
<organism evidence="3 4">
    <name type="scientific">Heracleum sosnowskyi</name>
    <dbReference type="NCBI Taxonomy" id="360622"/>
    <lineage>
        <taxon>Eukaryota</taxon>
        <taxon>Viridiplantae</taxon>
        <taxon>Streptophyta</taxon>
        <taxon>Embryophyta</taxon>
        <taxon>Tracheophyta</taxon>
        <taxon>Spermatophyta</taxon>
        <taxon>Magnoliopsida</taxon>
        <taxon>eudicotyledons</taxon>
        <taxon>Gunneridae</taxon>
        <taxon>Pentapetalae</taxon>
        <taxon>asterids</taxon>
        <taxon>campanulids</taxon>
        <taxon>Apiales</taxon>
        <taxon>Apiaceae</taxon>
        <taxon>Apioideae</taxon>
        <taxon>apioid superclade</taxon>
        <taxon>Tordylieae</taxon>
        <taxon>Tordyliinae</taxon>
        <taxon>Heracleum</taxon>
    </lineage>
</organism>
<dbReference type="GO" id="GO:0006629">
    <property type="term" value="P:lipid metabolic process"/>
    <property type="evidence" value="ECO:0007669"/>
    <property type="project" value="InterPro"/>
</dbReference>
<protein>
    <recommendedName>
        <fullName evidence="2">Fungal lipase-type domain-containing protein</fullName>
    </recommendedName>
</protein>
<proteinExistence type="predicted"/>
<keyword evidence="1" id="KW-0378">Hydrolase</keyword>
<keyword evidence="4" id="KW-1185">Reference proteome</keyword>
<feature type="domain" description="Fungal lipase-type" evidence="2">
    <location>
        <begin position="106"/>
        <end position="176"/>
    </location>
</feature>
<dbReference type="Gene3D" id="3.40.50.1820">
    <property type="entry name" value="alpha/beta hydrolase"/>
    <property type="match status" value="1"/>
</dbReference>
<dbReference type="EMBL" id="JAUIZM010000009">
    <property type="protein sequence ID" value="KAK1366465.1"/>
    <property type="molecule type" value="Genomic_DNA"/>
</dbReference>
<reference evidence="3" key="2">
    <citation type="submission" date="2023-05" db="EMBL/GenBank/DDBJ databases">
        <authorList>
            <person name="Schelkunov M.I."/>
        </authorList>
    </citation>
    <scope>NUCLEOTIDE SEQUENCE</scope>
    <source>
        <strain evidence="3">Hsosn_3</strain>
        <tissue evidence="3">Leaf</tissue>
    </source>
</reference>
<dbReference type="GO" id="GO:0016787">
    <property type="term" value="F:hydrolase activity"/>
    <property type="evidence" value="ECO:0007669"/>
    <property type="project" value="UniProtKB-KW"/>
</dbReference>
<evidence type="ECO:0000313" key="4">
    <source>
        <dbReference type="Proteomes" id="UP001237642"/>
    </source>
</evidence>
<name>A0AAD8M8V4_9APIA</name>
<dbReference type="AlphaFoldDB" id="A0AAD8M8V4"/>
<reference evidence="3" key="1">
    <citation type="submission" date="2023-02" db="EMBL/GenBank/DDBJ databases">
        <title>Genome of toxic invasive species Heracleum sosnowskyi carries increased number of genes despite the absence of recent whole-genome duplications.</title>
        <authorList>
            <person name="Schelkunov M."/>
            <person name="Shtratnikova V."/>
            <person name="Makarenko M."/>
            <person name="Klepikova A."/>
            <person name="Omelchenko D."/>
            <person name="Novikova G."/>
            <person name="Obukhova E."/>
            <person name="Bogdanov V."/>
            <person name="Penin A."/>
            <person name="Logacheva M."/>
        </authorList>
    </citation>
    <scope>NUCLEOTIDE SEQUENCE</scope>
    <source>
        <strain evidence="3">Hsosn_3</strain>
        <tissue evidence="3">Leaf</tissue>
    </source>
</reference>
<dbReference type="SUPFAM" id="SSF53474">
    <property type="entry name" value="alpha/beta-Hydrolases"/>
    <property type="match status" value="1"/>
</dbReference>
<sequence>MAFRQLEFKHSGPTLLTATNWNNIQHRRSIAACLVQGVYILEEDRQDHRTLHHALAPPWWNSFNFELLPQVLIDDSDSSIFGAIYKFESPLNTSCKCVVAFRGINRCEKLVDDAGAANVWLAGHSLGSLIALLVGRNMVKMGFLVETYLFNPPFASLSRLVERIIKKQISKFMARIIGDVIRA</sequence>
<dbReference type="PANTHER" id="PTHR31479:SF2">
    <property type="entry name" value="ALPHA_BETA-HYDROLASES SUPERFAMILY PROTEIN"/>
    <property type="match status" value="1"/>
</dbReference>
<comment type="caution">
    <text evidence="3">The sequence shown here is derived from an EMBL/GenBank/DDBJ whole genome shotgun (WGS) entry which is preliminary data.</text>
</comment>
<dbReference type="PANTHER" id="PTHR31479">
    <property type="entry name" value="ALPHA/BETA-HYDROLASES SUPERFAMILY PROTEIN"/>
    <property type="match status" value="1"/>
</dbReference>
<dbReference type="InterPro" id="IPR002921">
    <property type="entry name" value="Fungal_lipase-type"/>
</dbReference>
<gene>
    <name evidence="3" type="ORF">POM88_042026</name>
</gene>
<dbReference type="Pfam" id="PF01764">
    <property type="entry name" value="Lipase_3"/>
    <property type="match status" value="1"/>
</dbReference>
<accession>A0AAD8M8V4</accession>